<dbReference type="RefSeq" id="WP_204630646.1">
    <property type="nucleotide sequence ID" value="NZ_BSOC01000007.1"/>
</dbReference>
<name>A0ABS2KDL5_9GAMM</name>
<evidence type="ECO:0008006" key="3">
    <source>
        <dbReference type="Google" id="ProtNLM"/>
    </source>
</evidence>
<comment type="caution">
    <text evidence="1">The sequence shown here is derived from an EMBL/GenBank/DDBJ whole genome shotgun (WGS) entry which is preliminary data.</text>
</comment>
<protein>
    <recommendedName>
        <fullName evidence="3">Ricin B lectin domain-containing protein</fullName>
    </recommendedName>
</protein>
<evidence type="ECO:0000313" key="2">
    <source>
        <dbReference type="Proteomes" id="UP001430193"/>
    </source>
</evidence>
<proteinExistence type="predicted"/>
<evidence type="ECO:0000313" key="1">
    <source>
        <dbReference type="EMBL" id="MBM7129034.1"/>
    </source>
</evidence>
<dbReference type="Gene3D" id="2.80.10.50">
    <property type="match status" value="1"/>
</dbReference>
<dbReference type="EMBL" id="JADIKF010000036">
    <property type="protein sequence ID" value="MBM7129034.1"/>
    <property type="molecule type" value="Genomic_DNA"/>
</dbReference>
<reference evidence="1" key="1">
    <citation type="submission" date="2020-10" db="EMBL/GenBank/DDBJ databases">
        <title>Phylogeny of dyella-like bacteria.</title>
        <authorList>
            <person name="Fu J."/>
        </authorList>
    </citation>
    <scope>NUCLEOTIDE SEQUENCE</scope>
    <source>
        <strain evidence="1">DHON07</strain>
    </source>
</reference>
<dbReference type="SUPFAM" id="SSF50370">
    <property type="entry name" value="Ricin B-like lectins"/>
    <property type="match status" value="1"/>
</dbReference>
<accession>A0ABS2KDL5</accession>
<sequence>MKTLYCRVMASFYSRMLMAFLIVLLVGTGSVDAKSLSASAPKAVTSSCAAQPITPYIWTSAGGWQNISTIVVSAGTAVDLGPQPQGGTWSWTGPNGYTSSAREIDNISLGNGANDYYATYTDSNGCTSSQTFEVAATQNCTAQITPYIWTQSQGWQNISSAAVSVGAVVDLGPQPHGGTWIWSGPNGFSSSEREIDGIPLSTGPNSYTATYIDGSGCTGTQAFVVTVNTATSSSMSFTATGSVVASSPSNDTPNYPFIDSNGTFFLQNAYSQYDQVPGDHVWDFYTGSNANASLTLSTTNSQYNTQTLCASQNPVYTEFYQGTGDSPGSGAYSDGDFCDVIGIWVDPDTGNWYGLVHNEIYPNNPRIDAISYAISTDKGNTWSQQVPLFTSPYGVGDNNEDYYYYGDGDPRMIVDTASGYFYVYYFSRIMTPAGDGFGNHTWEHVARAPISQKMAAGSWQKYYNGNWSQTPGISWTCDPYTSACGQGNAAASMESNVGADNDPVIKQSMVWPVAAQSPNDLLTYGSSSLTNTNVAWNVYLQKYLAEVIGNNQILFYASSDLSGQQWTYAGSIPYTNSGAWYWWMMDGGSLTSSNNLGSSFLAYCTIDCSTYGSEYQAINVGFNPGVSLPVYYTGVNGQSSPTNTYVIEHPNGSSVSGTDSNRWTFVPAGDGFFYVAQGTNYLQVADGNGGRAWGAQASLAAPMASSTASSERARQQWRFERITAIGGVAPSTPEYRLVNRYSGLALSFASAAFDSSQDGQSVTAPIRDWDANTSGSVSVWPMADQILVFAPQ</sequence>
<gene>
    <name evidence="1" type="ORF">ISS99_05810</name>
</gene>
<organism evidence="1 2">
    <name type="scientific">Dyella mobilis</name>
    <dbReference type="NCBI Taxonomy" id="1849582"/>
    <lineage>
        <taxon>Bacteria</taxon>
        <taxon>Pseudomonadati</taxon>
        <taxon>Pseudomonadota</taxon>
        <taxon>Gammaproteobacteria</taxon>
        <taxon>Lysobacterales</taxon>
        <taxon>Rhodanobacteraceae</taxon>
        <taxon>Dyella</taxon>
    </lineage>
</organism>
<dbReference type="Proteomes" id="UP001430193">
    <property type="component" value="Unassembled WGS sequence"/>
</dbReference>
<dbReference type="InterPro" id="IPR035992">
    <property type="entry name" value="Ricin_B-like_lectins"/>
</dbReference>
<keyword evidence="2" id="KW-1185">Reference proteome</keyword>